<dbReference type="GO" id="GO:0005737">
    <property type="term" value="C:cytoplasm"/>
    <property type="evidence" value="ECO:0007669"/>
    <property type="project" value="TreeGrafter"/>
</dbReference>
<name>A0A183IC16_9BILA</name>
<gene>
    <name evidence="2" type="ORF">SBAD_LOCUS1160</name>
</gene>
<reference evidence="2 3" key="2">
    <citation type="submission" date="2018-11" db="EMBL/GenBank/DDBJ databases">
        <authorList>
            <consortium name="Pathogen Informatics"/>
        </authorList>
    </citation>
    <scope>NUCLEOTIDE SEQUENCE [LARGE SCALE GENOMIC DNA]</scope>
</reference>
<dbReference type="InterPro" id="IPR035925">
    <property type="entry name" value="BSD_dom_sf"/>
</dbReference>
<feature type="compositionally biased region" description="Polar residues" evidence="1">
    <location>
        <begin position="278"/>
        <end position="295"/>
    </location>
</feature>
<dbReference type="SUPFAM" id="SSF140383">
    <property type="entry name" value="BSD domain-like"/>
    <property type="match status" value="1"/>
</dbReference>
<feature type="compositionally biased region" description="Basic and acidic residues" evidence="1">
    <location>
        <begin position="304"/>
        <end position="320"/>
    </location>
</feature>
<protein>
    <submittedName>
        <fullName evidence="4">BSD domain-containing protein</fullName>
    </submittedName>
</protein>
<sequence>MEHSADEVRPGGQDRLGNEEHVSEKSSLDSVSDSLSSWLQWTKEKTKTTLQSVKRDIDELSSTVQEGASNIVSTTSSVLREHAPQITRESATSWVKSLVDTVNSALLLEDTTKDEKKYEVAVTSVSDDGDDRRNQPLNGGDELQLLLLAAEDDVDTYLHVVDGPQELFTEWASKFSMTDAQLRKVVESRPKLKQYYSTLVLDEPATVSERDFFLRYYYKMHQIRSAYKKKPLVNGSNNDAVTSTKPQTQTCAEHSPEETLSSSEGFDEYDRLNEIRNDGSTSASPEDHSNGISVTENDDTVIVSKRDGSETDKGEVTTKK</sequence>
<dbReference type="PANTHER" id="PTHR16019:SF5">
    <property type="entry name" value="BSD DOMAIN-CONTAINING PROTEIN 1"/>
    <property type="match status" value="1"/>
</dbReference>
<dbReference type="PANTHER" id="PTHR16019">
    <property type="entry name" value="SYNAPSE-ASSOCIATED PROTEIN"/>
    <property type="match status" value="1"/>
</dbReference>
<feature type="compositionally biased region" description="Basic and acidic residues" evidence="1">
    <location>
        <begin position="16"/>
        <end position="27"/>
    </location>
</feature>
<keyword evidence="3" id="KW-1185">Reference proteome</keyword>
<evidence type="ECO:0000313" key="3">
    <source>
        <dbReference type="Proteomes" id="UP000270296"/>
    </source>
</evidence>
<dbReference type="InterPro" id="IPR051494">
    <property type="entry name" value="BSD_domain-containing"/>
</dbReference>
<organism evidence="4">
    <name type="scientific">Soboliphyme baturini</name>
    <dbReference type="NCBI Taxonomy" id="241478"/>
    <lineage>
        <taxon>Eukaryota</taxon>
        <taxon>Metazoa</taxon>
        <taxon>Ecdysozoa</taxon>
        <taxon>Nematoda</taxon>
        <taxon>Enoplea</taxon>
        <taxon>Dorylaimia</taxon>
        <taxon>Dioctophymatida</taxon>
        <taxon>Dioctophymatoidea</taxon>
        <taxon>Soboliphymatidae</taxon>
        <taxon>Soboliphyme</taxon>
    </lineage>
</organism>
<feature type="region of interest" description="Disordered" evidence="1">
    <location>
        <begin position="1"/>
        <end position="32"/>
    </location>
</feature>
<evidence type="ECO:0000256" key="1">
    <source>
        <dbReference type="SAM" id="MobiDB-lite"/>
    </source>
</evidence>
<feature type="compositionally biased region" description="Polar residues" evidence="1">
    <location>
        <begin position="234"/>
        <end position="264"/>
    </location>
</feature>
<dbReference type="EMBL" id="UZAM01006729">
    <property type="protein sequence ID" value="VDO93396.1"/>
    <property type="molecule type" value="Genomic_DNA"/>
</dbReference>
<dbReference type="AlphaFoldDB" id="A0A183IC16"/>
<evidence type="ECO:0000313" key="2">
    <source>
        <dbReference type="EMBL" id="VDO93396.1"/>
    </source>
</evidence>
<dbReference type="Gene3D" id="1.10.3970.10">
    <property type="entry name" value="BSD domain"/>
    <property type="match status" value="1"/>
</dbReference>
<feature type="compositionally biased region" description="Basic and acidic residues" evidence="1">
    <location>
        <begin position="268"/>
        <end position="277"/>
    </location>
</feature>
<accession>A0A183IC16</accession>
<proteinExistence type="predicted"/>
<dbReference type="OrthoDB" id="73788at2759"/>
<evidence type="ECO:0000313" key="4">
    <source>
        <dbReference type="WBParaSite" id="SBAD_0000119701-mRNA-1"/>
    </source>
</evidence>
<feature type="region of interest" description="Disordered" evidence="1">
    <location>
        <begin position="232"/>
        <end position="320"/>
    </location>
</feature>
<reference evidence="4" key="1">
    <citation type="submission" date="2016-06" db="UniProtKB">
        <authorList>
            <consortium name="WormBaseParasite"/>
        </authorList>
    </citation>
    <scope>IDENTIFICATION</scope>
</reference>
<dbReference type="Proteomes" id="UP000270296">
    <property type="component" value="Unassembled WGS sequence"/>
</dbReference>
<dbReference type="WBParaSite" id="SBAD_0000119701-mRNA-1">
    <property type="protein sequence ID" value="SBAD_0000119701-mRNA-1"/>
    <property type="gene ID" value="SBAD_0000119701"/>
</dbReference>